<dbReference type="InterPro" id="IPR001841">
    <property type="entry name" value="Znf_RING"/>
</dbReference>
<dbReference type="Proteomes" id="UP000786811">
    <property type="component" value="Unassembled WGS sequence"/>
</dbReference>
<keyword evidence="2" id="KW-0862">Zinc</keyword>
<feature type="coiled-coil region" evidence="4">
    <location>
        <begin position="186"/>
        <end position="213"/>
    </location>
</feature>
<dbReference type="GO" id="GO:0090734">
    <property type="term" value="C:site of DNA damage"/>
    <property type="evidence" value="ECO:0007669"/>
    <property type="project" value="TreeGrafter"/>
</dbReference>
<dbReference type="PROSITE" id="PS50089">
    <property type="entry name" value="ZF_RING_2"/>
    <property type="match status" value="1"/>
</dbReference>
<dbReference type="GO" id="GO:0031297">
    <property type="term" value="P:replication fork processing"/>
    <property type="evidence" value="ECO:0007669"/>
    <property type="project" value="TreeGrafter"/>
</dbReference>
<sequence length="412" mass="46407">MNCSCVICWVRLQATHNIIATDCGHIFHNKCLNEWIERSPTCPECRKDVNSTQIRRLYLNFTNDDTIQDDPAVLQEQIDKLQYLSRFQESQIQTLTTQKKNYELRINALDRELITQAKEVRKLDAVVFALEDQLKGHKAACDERKYYLEQTVKLKGDLDSCKNFLGLEQTAAEHYKSIALKHEMTISQNNTRIDKLQEQLALSEAKYMTKLQEAESLQHMLARAKTPVTTSTINNDSILMSTLPDLDDIRLDQSPSRSEPAFPFNLVIKSRENKENEPMPNNNMFSFFKRKSSTPEYGQPNKRLMPSNHIDTIAQELEAFCNKLDSYPTTSGYQKKNFVSITDTHLPATNNLSASSTLSLSSSSLSSQSSSLSSSSSSCSSSSSSSSCINNALKPTELVDLTGETSIVIDLT</sequence>
<evidence type="ECO:0000256" key="3">
    <source>
        <dbReference type="PROSITE-ProRule" id="PRU00175"/>
    </source>
</evidence>
<protein>
    <submittedName>
        <fullName evidence="6">Similar to trul-1: E3 ubiquitin-protein ligase trul-1 (Caenorhabditis elegans)</fullName>
    </submittedName>
</protein>
<name>A0A8J2MIT1_COTCN</name>
<keyword evidence="7" id="KW-1185">Reference proteome</keyword>
<evidence type="ECO:0000256" key="4">
    <source>
        <dbReference type="SAM" id="Coils"/>
    </source>
</evidence>
<dbReference type="OrthoDB" id="8062037at2759"/>
<dbReference type="Pfam" id="PF13639">
    <property type="entry name" value="zf-RING_2"/>
    <property type="match status" value="1"/>
</dbReference>
<reference evidence="6" key="1">
    <citation type="submission" date="2021-04" db="EMBL/GenBank/DDBJ databases">
        <authorList>
            <person name="Chebbi M.A.C M."/>
        </authorList>
    </citation>
    <scope>NUCLEOTIDE SEQUENCE</scope>
</reference>
<dbReference type="GO" id="GO:0005634">
    <property type="term" value="C:nucleus"/>
    <property type="evidence" value="ECO:0007669"/>
    <property type="project" value="TreeGrafter"/>
</dbReference>
<dbReference type="Gene3D" id="3.30.40.10">
    <property type="entry name" value="Zinc/RING finger domain, C3HC4 (zinc finger)"/>
    <property type="match status" value="1"/>
</dbReference>
<dbReference type="SUPFAM" id="SSF57850">
    <property type="entry name" value="RING/U-box"/>
    <property type="match status" value="1"/>
</dbReference>
<evidence type="ECO:0000256" key="1">
    <source>
        <dbReference type="ARBA" id="ARBA00022771"/>
    </source>
</evidence>
<dbReference type="EMBL" id="CAJNRD030001118">
    <property type="protein sequence ID" value="CAG5083731.1"/>
    <property type="molecule type" value="Genomic_DNA"/>
</dbReference>
<gene>
    <name evidence="6" type="ORF">HICCMSTLAB_LOCUS3914</name>
</gene>
<accession>A0A8J2MIT1</accession>
<proteinExistence type="predicted"/>
<evidence type="ECO:0000313" key="7">
    <source>
        <dbReference type="Proteomes" id="UP000786811"/>
    </source>
</evidence>
<keyword evidence="4" id="KW-0175">Coiled coil</keyword>
<dbReference type="SMART" id="SM00184">
    <property type="entry name" value="RING"/>
    <property type="match status" value="1"/>
</dbReference>
<dbReference type="GO" id="GO:0008270">
    <property type="term" value="F:zinc ion binding"/>
    <property type="evidence" value="ECO:0007669"/>
    <property type="project" value="UniProtKB-KW"/>
</dbReference>
<feature type="coiled-coil region" evidence="4">
    <location>
        <begin position="92"/>
        <end position="119"/>
    </location>
</feature>
<dbReference type="PANTHER" id="PTHR46569">
    <property type="entry name" value="E3 UBIQUITIN-PROTEIN LIGASE TRAIP"/>
    <property type="match status" value="1"/>
</dbReference>
<dbReference type="GO" id="GO:0016567">
    <property type="term" value="P:protein ubiquitination"/>
    <property type="evidence" value="ECO:0007669"/>
    <property type="project" value="TreeGrafter"/>
</dbReference>
<dbReference type="InterPro" id="IPR013083">
    <property type="entry name" value="Znf_RING/FYVE/PHD"/>
</dbReference>
<dbReference type="PANTHER" id="PTHR46569:SF1">
    <property type="entry name" value="E3 UBIQUITIN-PROTEIN LIGASE RFWD3-RELATED"/>
    <property type="match status" value="1"/>
</dbReference>
<dbReference type="AlphaFoldDB" id="A0A8J2MIT1"/>
<comment type="caution">
    <text evidence="6">The sequence shown here is derived from an EMBL/GenBank/DDBJ whole genome shotgun (WGS) entry which is preliminary data.</text>
</comment>
<keyword evidence="1 3" id="KW-0863">Zinc-finger</keyword>
<dbReference type="InterPro" id="IPR052639">
    <property type="entry name" value="TRAIP_ubiq-protein_ligase"/>
</dbReference>
<organism evidence="6 7">
    <name type="scientific">Cotesia congregata</name>
    <name type="common">Parasitoid wasp</name>
    <name type="synonym">Apanteles congregatus</name>
    <dbReference type="NCBI Taxonomy" id="51543"/>
    <lineage>
        <taxon>Eukaryota</taxon>
        <taxon>Metazoa</taxon>
        <taxon>Ecdysozoa</taxon>
        <taxon>Arthropoda</taxon>
        <taxon>Hexapoda</taxon>
        <taxon>Insecta</taxon>
        <taxon>Pterygota</taxon>
        <taxon>Neoptera</taxon>
        <taxon>Endopterygota</taxon>
        <taxon>Hymenoptera</taxon>
        <taxon>Apocrita</taxon>
        <taxon>Ichneumonoidea</taxon>
        <taxon>Braconidae</taxon>
        <taxon>Microgastrinae</taxon>
        <taxon>Cotesia</taxon>
    </lineage>
</organism>
<evidence type="ECO:0000256" key="2">
    <source>
        <dbReference type="ARBA" id="ARBA00022833"/>
    </source>
</evidence>
<evidence type="ECO:0000259" key="5">
    <source>
        <dbReference type="PROSITE" id="PS50089"/>
    </source>
</evidence>
<keyword evidence="1 3" id="KW-0479">Metal-binding</keyword>
<dbReference type="GO" id="GO:0061630">
    <property type="term" value="F:ubiquitin protein ligase activity"/>
    <property type="evidence" value="ECO:0007669"/>
    <property type="project" value="TreeGrafter"/>
</dbReference>
<evidence type="ECO:0000313" key="6">
    <source>
        <dbReference type="EMBL" id="CAG5083731.1"/>
    </source>
</evidence>
<feature type="domain" description="RING-type" evidence="5">
    <location>
        <begin position="5"/>
        <end position="46"/>
    </location>
</feature>